<dbReference type="EMBL" id="CAKKNE010000005">
    <property type="protein sequence ID" value="CAH0377966.1"/>
    <property type="molecule type" value="Genomic_DNA"/>
</dbReference>
<evidence type="ECO:0000313" key="2">
    <source>
        <dbReference type="EMBL" id="CAH0377966.1"/>
    </source>
</evidence>
<evidence type="ECO:0000313" key="1">
    <source>
        <dbReference type="EMBL" id="CAE0702219.1"/>
    </source>
</evidence>
<sequence>MSASGVVWRQPRSGGSVNATKFRQTWKPYVSEGEALQNLYITNTGDRIGAFRTRSRSGGFFGRETFWAELENTGDNLGLLLDALMSAERVEDAANLELDDAMQDLENDDGDGLDAERVKAYEKKLLVGLDEDDSEPELSEIRKACILESYKDVGEIKKKCEEFAEKLFGPERKHVLVPNEKLAHFLWLGNYPDWCDEIMRTFRSYSHRRLNGRLLAHVRKFLKKEGRLESMLRNAYPDLNGDEIKILLKQEKKKKKKGEKGKKSPSLIHIDHFLAQLSDCTFNFVVMLNFANILFGATNRFLAKNLYVGRDVAKQIREVAVETLNGVRAVKAAYD</sequence>
<accession>A0A7S4EBT5</accession>
<evidence type="ECO:0000313" key="3">
    <source>
        <dbReference type="Proteomes" id="UP000789595"/>
    </source>
</evidence>
<dbReference type="AlphaFoldDB" id="A0A7S4EBT5"/>
<name>A0A7S4EBT5_9STRA</name>
<keyword evidence="3" id="KW-1185">Reference proteome</keyword>
<dbReference type="Proteomes" id="UP000789595">
    <property type="component" value="Unassembled WGS sequence"/>
</dbReference>
<reference evidence="1" key="1">
    <citation type="submission" date="2021-01" db="EMBL/GenBank/DDBJ databases">
        <authorList>
            <person name="Corre E."/>
            <person name="Pelletier E."/>
            <person name="Niang G."/>
            <person name="Scheremetjew M."/>
            <person name="Finn R."/>
            <person name="Kale V."/>
            <person name="Holt S."/>
            <person name="Cochrane G."/>
            <person name="Meng A."/>
            <person name="Brown T."/>
            <person name="Cohen L."/>
        </authorList>
    </citation>
    <scope>NUCLEOTIDE SEQUENCE</scope>
    <source>
        <strain evidence="1">CCMP1756</strain>
    </source>
</reference>
<reference evidence="2" key="2">
    <citation type="submission" date="2021-11" db="EMBL/GenBank/DDBJ databases">
        <authorList>
            <consortium name="Genoscope - CEA"/>
            <person name="William W."/>
        </authorList>
    </citation>
    <scope>NUCLEOTIDE SEQUENCE</scope>
</reference>
<gene>
    <name evidence="1" type="ORF">PCAL00307_LOCUS17664</name>
    <name evidence="2" type="ORF">PECAL_5P24840</name>
</gene>
<organism evidence="1">
    <name type="scientific">Pelagomonas calceolata</name>
    <dbReference type="NCBI Taxonomy" id="35677"/>
    <lineage>
        <taxon>Eukaryota</taxon>
        <taxon>Sar</taxon>
        <taxon>Stramenopiles</taxon>
        <taxon>Ochrophyta</taxon>
        <taxon>Pelagophyceae</taxon>
        <taxon>Pelagomonadales</taxon>
        <taxon>Pelagomonadaceae</taxon>
        <taxon>Pelagomonas</taxon>
    </lineage>
</organism>
<dbReference type="EMBL" id="HBIW01020526">
    <property type="protein sequence ID" value="CAE0702219.1"/>
    <property type="molecule type" value="Transcribed_RNA"/>
</dbReference>
<protein>
    <submittedName>
        <fullName evidence="1">Uncharacterized protein</fullName>
    </submittedName>
</protein>
<proteinExistence type="predicted"/>